<dbReference type="PANTHER" id="PTHR47939">
    <property type="entry name" value="MEMBRANE-ASSOCIATED SALT-INDUCIBLE PROTEIN-LIKE"/>
    <property type="match status" value="1"/>
</dbReference>
<dbReference type="Pfam" id="PF13041">
    <property type="entry name" value="PPR_2"/>
    <property type="match status" value="4"/>
</dbReference>
<dbReference type="InterPro" id="IPR050667">
    <property type="entry name" value="PPR-containing_protein"/>
</dbReference>
<feature type="repeat" description="PPR" evidence="6">
    <location>
        <begin position="294"/>
        <end position="328"/>
    </location>
</feature>
<dbReference type="PANTHER" id="PTHR47939:SF13">
    <property type="entry name" value="OS03G0201400 PROTEIN"/>
    <property type="match status" value="1"/>
</dbReference>
<dbReference type="InterPro" id="IPR002885">
    <property type="entry name" value="PPR_rpt"/>
</dbReference>
<feature type="repeat" description="PPR" evidence="6">
    <location>
        <begin position="190"/>
        <end position="224"/>
    </location>
</feature>
<dbReference type="Pfam" id="PF12854">
    <property type="entry name" value="PPR_1"/>
    <property type="match status" value="2"/>
</dbReference>
<dbReference type="GO" id="GO:0005739">
    <property type="term" value="C:mitochondrion"/>
    <property type="evidence" value="ECO:0007669"/>
    <property type="project" value="UniProtKB-SubCell"/>
</dbReference>
<evidence type="ECO:0000256" key="6">
    <source>
        <dbReference type="PROSITE-ProRule" id="PRU00708"/>
    </source>
</evidence>
<dbReference type="InterPro" id="IPR011990">
    <property type="entry name" value="TPR-like_helical_dom_sf"/>
</dbReference>
<evidence type="ECO:0000256" key="4">
    <source>
        <dbReference type="ARBA" id="ARBA00022946"/>
    </source>
</evidence>
<keyword evidence="5" id="KW-0496">Mitochondrion</keyword>
<dbReference type="Gene3D" id="1.25.40.10">
    <property type="entry name" value="Tetratricopeptide repeat domain"/>
    <property type="match status" value="5"/>
</dbReference>
<name>A0A8S9JG26_BRACR</name>
<reference evidence="7" key="1">
    <citation type="submission" date="2019-12" db="EMBL/GenBank/DDBJ databases">
        <title>Genome sequencing and annotation of Brassica cretica.</title>
        <authorList>
            <person name="Studholme D.J."/>
            <person name="Sarris P.F."/>
        </authorList>
    </citation>
    <scope>NUCLEOTIDE SEQUENCE</scope>
    <source>
        <strain evidence="7">PFS-001/15</strain>
        <tissue evidence="7">Leaf</tissue>
    </source>
</reference>
<evidence type="ECO:0000256" key="5">
    <source>
        <dbReference type="ARBA" id="ARBA00023128"/>
    </source>
</evidence>
<feature type="repeat" description="PPR" evidence="6">
    <location>
        <begin position="329"/>
        <end position="363"/>
    </location>
</feature>
<dbReference type="NCBIfam" id="TIGR00756">
    <property type="entry name" value="PPR"/>
    <property type="match status" value="10"/>
</dbReference>
<feature type="repeat" description="PPR" evidence="6">
    <location>
        <begin position="50"/>
        <end position="84"/>
    </location>
</feature>
<comment type="similarity">
    <text evidence="2">Belongs to the PPR family. P subfamily.</text>
</comment>
<protein>
    <submittedName>
        <fullName evidence="7">Uncharacterized protein</fullName>
    </submittedName>
</protein>
<gene>
    <name evidence="7" type="ORF">F2Q68_00003492</name>
</gene>
<dbReference type="Proteomes" id="UP000712281">
    <property type="component" value="Unassembled WGS sequence"/>
</dbReference>
<dbReference type="FunFam" id="1.25.40.10:FF:000294">
    <property type="entry name" value="Pentatricopeptide repeat-containing protein At1g09900"/>
    <property type="match status" value="1"/>
</dbReference>
<evidence type="ECO:0000256" key="1">
    <source>
        <dbReference type="ARBA" id="ARBA00004173"/>
    </source>
</evidence>
<feature type="repeat" description="PPR" evidence="6">
    <location>
        <begin position="155"/>
        <end position="189"/>
    </location>
</feature>
<keyword evidence="3" id="KW-0677">Repeat</keyword>
<dbReference type="SUPFAM" id="SSF81901">
    <property type="entry name" value="HCP-like"/>
    <property type="match status" value="1"/>
</dbReference>
<evidence type="ECO:0000256" key="3">
    <source>
        <dbReference type="ARBA" id="ARBA00022737"/>
    </source>
</evidence>
<accession>A0A8S9JG26</accession>
<dbReference type="PROSITE" id="PS51375">
    <property type="entry name" value="PPR"/>
    <property type="match status" value="10"/>
</dbReference>
<evidence type="ECO:0000256" key="2">
    <source>
        <dbReference type="ARBA" id="ARBA00007626"/>
    </source>
</evidence>
<feature type="repeat" description="PPR" evidence="6">
    <location>
        <begin position="85"/>
        <end position="119"/>
    </location>
</feature>
<dbReference type="FunFam" id="1.25.40.10:FF:000558">
    <property type="entry name" value="Pentatricopeptide repeat-containing protein At5g39710"/>
    <property type="match status" value="1"/>
</dbReference>
<evidence type="ECO:0000313" key="8">
    <source>
        <dbReference type="Proteomes" id="UP000712281"/>
    </source>
</evidence>
<sequence length="690" mass="78063">MALIDRMMDKGCQPDQFTYGPILNRMCKSGNTALALDLLRKMEHRKIKPHVVTYSLIIDGLCKDGSLEDAFTLFNEMEIKGIKGNVITYTSLIGGFCNAGKWDGGAQLLRDMITREITPNIFTFNALIDSFLKEGKLTEANELYNEMIKRGIDPNIITYSTLIYGLCNEKRLDEAKQMLDLVVSKGCDPNIVTFNILINGYCKAKLVDEGMRLFRKMSLRGLVADTVTYSTLIQGFCQSGKLNVAKELFQEMVSEGAHPDIVTYKILLDGLCDKGELEMALDILDKMRKRVKPNVITHNIMIGGLCKKGSLSKADMLFRKMGEDGIAPDDCTYNILIRAHLRGGELTKSAELIEEMKSCGFSADASTVKMVMDMLSSRELDKSFLNMLLSGFPKRAKSSVCERHVAKYSYMAADGGDWYMVERDFGFWNKFSACIVAERGGASELRLMRDRQCEVDLGKGIRLYVFLCFVCERDFSGLGCDRHLSYKERLRSGIVGIKKDDAVALFHSMIQSRPLTTIVDFCRLFSGIAKTKQHDLVLGLSKQGCPLEIWFLLMKRLCTLVRMEFTWTTEMLYLLCAVMKQIMAICWAIAYVRQLESVLKKNWLLPLTEHMSIHDLIDRVPKDRLLRNGAAINMVEIGAHLLKYGVLLESECPLAVLFKEALHHCDYTIFGCLQYCDYRQTNTNNVDKQS</sequence>
<feature type="repeat" description="PPR" evidence="6">
    <location>
        <begin position="225"/>
        <end position="259"/>
    </location>
</feature>
<feature type="repeat" description="PPR" evidence="6">
    <location>
        <begin position="120"/>
        <end position="154"/>
    </location>
</feature>
<comment type="caution">
    <text evidence="7">The sequence shown here is derived from an EMBL/GenBank/DDBJ whole genome shotgun (WGS) entry which is preliminary data.</text>
</comment>
<evidence type="ECO:0000313" key="7">
    <source>
        <dbReference type="EMBL" id="KAF2580994.1"/>
    </source>
</evidence>
<dbReference type="AlphaFoldDB" id="A0A8S9JG26"/>
<organism evidence="7 8">
    <name type="scientific">Brassica cretica</name>
    <name type="common">Mustard</name>
    <dbReference type="NCBI Taxonomy" id="69181"/>
    <lineage>
        <taxon>Eukaryota</taxon>
        <taxon>Viridiplantae</taxon>
        <taxon>Streptophyta</taxon>
        <taxon>Embryophyta</taxon>
        <taxon>Tracheophyta</taxon>
        <taxon>Spermatophyta</taxon>
        <taxon>Magnoliopsida</taxon>
        <taxon>eudicotyledons</taxon>
        <taxon>Gunneridae</taxon>
        <taxon>Pentapetalae</taxon>
        <taxon>rosids</taxon>
        <taxon>malvids</taxon>
        <taxon>Brassicales</taxon>
        <taxon>Brassicaceae</taxon>
        <taxon>Brassiceae</taxon>
        <taxon>Brassica</taxon>
    </lineage>
</organism>
<proteinExistence type="inferred from homology"/>
<comment type="subcellular location">
    <subcellularLocation>
        <location evidence="1">Mitochondrion</location>
    </subcellularLocation>
</comment>
<dbReference type="EMBL" id="QGKW02001660">
    <property type="protein sequence ID" value="KAF2580994.1"/>
    <property type="molecule type" value="Genomic_DNA"/>
</dbReference>
<feature type="repeat" description="PPR" evidence="6">
    <location>
        <begin position="260"/>
        <end position="290"/>
    </location>
</feature>
<feature type="repeat" description="PPR" evidence="6">
    <location>
        <begin position="15"/>
        <end position="49"/>
    </location>
</feature>
<keyword evidence="4" id="KW-0809">Transit peptide</keyword>